<feature type="compositionally biased region" description="Polar residues" evidence="2">
    <location>
        <begin position="1068"/>
        <end position="1109"/>
    </location>
</feature>
<feature type="domain" description="WW" evidence="3">
    <location>
        <begin position="240"/>
        <end position="273"/>
    </location>
</feature>
<dbReference type="InterPro" id="IPR029071">
    <property type="entry name" value="Ubiquitin-like_domsf"/>
</dbReference>
<evidence type="ECO:0000259" key="5">
    <source>
        <dbReference type="PROSITE" id="PS50106"/>
    </source>
</evidence>
<dbReference type="InterPro" id="IPR019748">
    <property type="entry name" value="FERM_central"/>
</dbReference>
<feature type="region of interest" description="Disordered" evidence="2">
    <location>
        <begin position="1"/>
        <end position="20"/>
    </location>
</feature>
<feature type="compositionally biased region" description="Polar residues" evidence="2">
    <location>
        <begin position="1263"/>
        <end position="1276"/>
    </location>
</feature>
<evidence type="ECO:0000313" key="6">
    <source>
        <dbReference type="EnsemblMetazoa" id="GMOY011422-PA"/>
    </source>
</evidence>
<feature type="compositionally biased region" description="Low complexity" evidence="2">
    <location>
        <begin position="78"/>
        <end position="89"/>
    </location>
</feature>
<protein>
    <submittedName>
        <fullName evidence="6">FERM and PDZ domain-containing protein 4</fullName>
    </submittedName>
</protein>
<feature type="coiled-coil region" evidence="1">
    <location>
        <begin position="877"/>
        <end position="904"/>
    </location>
</feature>
<dbReference type="Gene3D" id="1.20.80.10">
    <property type="match status" value="1"/>
</dbReference>
<dbReference type="STRING" id="37546.A0A1B0GDP7"/>
<dbReference type="SMART" id="SM00456">
    <property type="entry name" value="WW"/>
    <property type="match status" value="2"/>
</dbReference>
<feature type="compositionally biased region" description="Polar residues" evidence="2">
    <location>
        <begin position="90"/>
        <end position="99"/>
    </location>
</feature>
<feature type="domain" description="PDZ" evidence="5">
    <location>
        <begin position="285"/>
        <end position="362"/>
    </location>
</feature>
<proteinExistence type="predicted"/>
<organism evidence="6 7">
    <name type="scientific">Glossina morsitans morsitans</name>
    <name type="common">Savannah tsetse fly</name>
    <dbReference type="NCBI Taxonomy" id="37546"/>
    <lineage>
        <taxon>Eukaryota</taxon>
        <taxon>Metazoa</taxon>
        <taxon>Ecdysozoa</taxon>
        <taxon>Arthropoda</taxon>
        <taxon>Hexapoda</taxon>
        <taxon>Insecta</taxon>
        <taxon>Pterygota</taxon>
        <taxon>Neoptera</taxon>
        <taxon>Endopterygota</taxon>
        <taxon>Diptera</taxon>
        <taxon>Brachycera</taxon>
        <taxon>Muscomorpha</taxon>
        <taxon>Hippoboscoidea</taxon>
        <taxon>Glossinidae</taxon>
        <taxon>Glossina</taxon>
    </lineage>
</organism>
<dbReference type="Pfam" id="PF00397">
    <property type="entry name" value="WW"/>
    <property type="match status" value="2"/>
</dbReference>
<dbReference type="GO" id="GO:0071944">
    <property type="term" value="C:cell periphery"/>
    <property type="evidence" value="ECO:0007669"/>
    <property type="project" value="UniProtKB-ARBA"/>
</dbReference>
<feature type="region of interest" description="Disordered" evidence="2">
    <location>
        <begin position="1053"/>
        <end position="1109"/>
    </location>
</feature>
<keyword evidence="1" id="KW-0175">Coiled coil</keyword>
<feature type="compositionally biased region" description="Polar residues" evidence="2">
    <location>
        <begin position="112"/>
        <end position="126"/>
    </location>
</feature>
<dbReference type="GO" id="GO:0030182">
    <property type="term" value="P:neuron differentiation"/>
    <property type="evidence" value="ECO:0007669"/>
    <property type="project" value="UniProtKB-ARBA"/>
</dbReference>
<dbReference type="InterPro" id="IPR036020">
    <property type="entry name" value="WW_dom_sf"/>
</dbReference>
<dbReference type="PANTHER" id="PTHR46221:SF3">
    <property type="entry name" value="FERM AND PDZ DOMAIN-CONTAINING PROTEIN 4"/>
    <property type="match status" value="1"/>
</dbReference>
<evidence type="ECO:0000259" key="3">
    <source>
        <dbReference type="PROSITE" id="PS50020"/>
    </source>
</evidence>
<feature type="compositionally biased region" description="Polar residues" evidence="2">
    <location>
        <begin position="136"/>
        <end position="149"/>
    </location>
</feature>
<feature type="region of interest" description="Disordered" evidence="2">
    <location>
        <begin position="848"/>
        <end position="874"/>
    </location>
</feature>
<keyword evidence="7" id="KW-1185">Reference proteome</keyword>
<dbReference type="PANTHER" id="PTHR46221">
    <property type="entry name" value="FERM AND PDZ DOMAIN-CONTAINING PROTEIN FAMILY MEMBER"/>
    <property type="match status" value="1"/>
</dbReference>
<name>A0A1B0GDP7_GLOMM</name>
<dbReference type="CDD" id="cd06769">
    <property type="entry name" value="PDZ_FRMPD1_3_4-like"/>
    <property type="match status" value="1"/>
</dbReference>
<feature type="domain" description="WW" evidence="3">
    <location>
        <begin position="201"/>
        <end position="234"/>
    </location>
</feature>
<dbReference type="PROSITE" id="PS50057">
    <property type="entry name" value="FERM_3"/>
    <property type="match status" value="1"/>
</dbReference>
<dbReference type="Proteomes" id="UP000092444">
    <property type="component" value="Unassembled WGS sequence"/>
</dbReference>
<feature type="compositionally biased region" description="Low complexity" evidence="2">
    <location>
        <begin position="1056"/>
        <end position="1067"/>
    </location>
</feature>
<dbReference type="FunFam" id="1.20.80.10:FF:000027">
    <property type="entry name" value="Uncharacterized protein, isoform B"/>
    <property type="match status" value="1"/>
</dbReference>
<feature type="compositionally biased region" description="Pro residues" evidence="2">
    <location>
        <begin position="1416"/>
        <end position="1425"/>
    </location>
</feature>
<dbReference type="SUPFAM" id="SSF50156">
    <property type="entry name" value="PDZ domain-like"/>
    <property type="match status" value="1"/>
</dbReference>
<dbReference type="EMBL" id="CCAG010011999">
    <property type="status" value="NOT_ANNOTATED_CDS"/>
    <property type="molecule type" value="Genomic_DNA"/>
</dbReference>
<dbReference type="FunFam" id="2.30.42.10:FF:000053">
    <property type="entry name" value="FERM and PDZ domain-containing protein 4"/>
    <property type="match status" value="1"/>
</dbReference>
<dbReference type="Pfam" id="PF00373">
    <property type="entry name" value="FERM_M"/>
    <property type="match status" value="1"/>
</dbReference>
<evidence type="ECO:0000313" key="7">
    <source>
        <dbReference type="Proteomes" id="UP000092444"/>
    </source>
</evidence>
<feature type="compositionally biased region" description="Basic and acidic residues" evidence="2">
    <location>
        <begin position="1358"/>
        <end position="1376"/>
    </location>
</feature>
<feature type="compositionally biased region" description="Basic and acidic residues" evidence="2">
    <location>
        <begin position="1251"/>
        <end position="1260"/>
    </location>
</feature>
<dbReference type="PROSITE" id="PS50020">
    <property type="entry name" value="WW_DOMAIN_2"/>
    <property type="match status" value="2"/>
</dbReference>
<dbReference type="Gene3D" id="2.30.42.10">
    <property type="match status" value="1"/>
</dbReference>
<feature type="domain" description="FERM" evidence="4">
    <location>
        <begin position="420"/>
        <end position="734"/>
    </location>
</feature>
<reference evidence="6" key="1">
    <citation type="submission" date="2020-05" db="UniProtKB">
        <authorList>
            <consortium name="EnsemblMetazoa"/>
        </authorList>
    </citation>
    <scope>IDENTIFICATION</scope>
    <source>
        <strain evidence="6">Yale</strain>
    </source>
</reference>
<evidence type="ECO:0000256" key="2">
    <source>
        <dbReference type="SAM" id="MobiDB-lite"/>
    </source>
</evidence>
<dbReference type="SUPFAM" id="SSF51045">
    <property type="entry name" value="WW domain"/>
    <property type="match status" value="2"/>
</dbReference>
<dbReference type="Gene3D" id="2.20.70.10">
    <property type="match status" value="2"/>
</dbReference>
<dbReference type="InterPro" id="IPR001478">
    <property type="entry name" value="PDZ"/>
</dbReference>
<dbReference type="SMART" id="SM00295">
    <property type="entry name" value="B41"/>
    <property type="match status" value="1"/>
</dbReference>
<feature type="region of interest" description="Disordered" evidence="2">
    <location>
        <begin position="78"/>
        <end position="149"/>
    </location>
</feature>
<feature type="compositionally biased region" description="Low complexity" evidence="2">
    <location>
        <begin position="1456"/>
        <end position="1472"/>
    </location>
</feature>
<dbReference type="SMART" id="SM00228">
    <property type="entry name" value="PDZ"/>
    <property type="match status" value="1"/>
</dbReference>
<feature type="region of interest" description="Disordered" evidence="2">
    <location>
        <begin position="1489"/>
        <end position="1508"/>
    </location>
</feature>
<feature type="region of interest" description="Disordered" evidence="2">
    <location>
        <begin position="1309"/>
        <end position="1383"/>
    </location>
</feature>
<accession>A0A1B0GDP7</accession>
<dbReference type="InterPro" id="IPR014352">
    <property type="entry name" value="FERM/acyl-CoA-bd_prot_sf"/>
</dbReference>
<dbReference type="SUPFAM" id="SSF54236">
    <property type="entry name" value="Ubiquitin-like"/>
    <property type="match status" value="1"/>
</dbReference>
<evidence type="ECO:0000256" key="1">
    <source>
        <dbReference type="SAM" id="Coils"/>
    </source>
</evidence>
<dbReference type="InterPro" id="IPR035963">
    <property type="entry name" value="FERM_2"/>
</dbReference>
<feature type="compositionally biased region" description="Basic and acidic residues" evidence="2">
    <location>
        <begin position="1313"/>
        <end position="1323"/>
    </location>
</feature>
<dbReference type="InterPro" id="IPR036034">
    <property type="entry name" value="PDZ_sf"/>
</dbReference>
<dbReference type="PROSITE" id="PS50106">
    <property type="entry name" value="PDZ"/>
    <property type="match status" value="1"/>
</dbReference>
<sequence>MMLLPSGRSNGDVHSPLNNKTKPAYLTRATTTATTQLNNTNSNVNGRTENGSYALSLSQMQAAAITTAAATMSLQSTLPSATSPSSISSKHNPVTTANSKLLHRPKTPPLRISTTTLPSASTPYQKTTETTAATTPRLSTSNTDGSQSEIGPLALERFTNESKLYIANGVVNSQTNASSIPVTSAIENWEENDRHLKAMQIKLKEGWSVHVGNEGRLYYCNHFTQTSSWLPSCEDWSKQEDLPFGWERGIDSKGRSYYINHLNKTSTYEAPECVRWDEHPPEPRVVLLQRSPTMGFGFVAGSERPVIVRFVTEDGPSMDKLQPGDQILSVNDEDVKDAPRDRVIQLVRACDTQVTLTVCQPVYSITPGRKSTLLSAGKKAKLKTRPTRVRFAESVCVNGAPLFPPSAFSLGDICVPPMANVLKVFLENGQTKSFKYDTTTTVQDVVTSLLDKLCFTTREIFSLVLEHVKSLKRNKLTLLDPEESLARIASRPGAHKLRCLFRVTFVPISAADLAQKDLNALDYLYMQCCNDVTQERFAPELQPELALRLAALHMHQHALSNNVTPAKLTVKVVEREFGLERFVPTSLFEGMKRKELRRLISHFLKLNAEMTGSSTKVLTQLQAKLHYLDIIASLPSYGAKCFSTNQREGLERVLLVSPRFGLSQISSARNAVPQPVSAIEDFNHVVVNREDDINCSVSIFIQGDRVIKFFMEDRDACEFSLCLAGYYRLITGRDLPLAREREPVDDDNAPAYLAQHTVLPAAWSYLKPYHNRPHSINFLMSPPYHPSNKVNSNELIVQDFSLTLCDKNMNSKAMANSNHTNTKKMPFISPAALDLDIHSVVATELLEEAKDSGMSDSSGGGGSNYGGERSQTSSICSAKMEAKNEEVLRRVQEMQKMVENSEQYLNEQGEIMQEYSLPTTVGRSCPTGKNCGESDNLTITTWKTPISVVTDTVCATNVIEFDSDCDSLNSSKVSSNEETPQTSALKHSDSLVLLAETINQDLSGINQGLNSIGGHQADLRRRKPSLSETSSPRPERKVNGFSQLLSNLQALGTDLSQSESDSESVASPTNSPTIRRPSLLNTNDKSSRKQNLANRSSFGLHSPDSNTFGVETKDYNLKEYLKQLKEISNVDNFRQDTDIAAKKLSEIYGFEIRGDTFIETDTDLIDLRAIPPPQTPDELDALSLLNAAPQGFDDIAKKSLAEVAEGDLDKFLEKVVVAPPTQKATPAKELTPEEIMSYIIPPPPNLDDVENSTKKEDMKRNNNHVPESLYSNSAPNNREKPAQLEKFNSNEGKHIIEYATVERRSKFSCCPKSRKDEVKDIQSEIKLPPRSQSLEQPIPARPPKSAELVQRYSPKKQPLGDKHWPRNDSRELKYEESPPLLPPRINYNATSPRGLQIGNFDEQLPILGTMVSPLAPKKPPLPPIVTRPFARKSPLPTNYPLTADIKTSPPSIQPRSFQSPSSCSSSAAQSPTLPTPQTPTQAQLFQQYHSTKSGDYRDQQARPSPAYPLLYSPQMSRKLQNASPVKPVNNNLTGLPANITNSGSKLIIKNGHVIDAEQLLVKTDVAMAGLLVKLDQVAAQCTAAQAAGGGTSIDEEKFQRARNELTEQTLALVTASKFLVVAMSDMTLLTLPEHLTSCLTAIRRITELTQDMTRHTSAPLQTRNIVLKVHDVASSFRELVGVQIGPLGAGQLALQAECLANVLATLLRSLRVFSP</sequence>
<dbReference type="SUPFAM" id="SSF47031">
    <property type="entry name" value="Second domain of FERM"/>
    <property type="match status" value="1"/>
</dbReference>
<dbReference type="CDD" id="cd00201">
    <property type="entry name" value="WW"/>
    <property type="match status" value="2"/>
</dbReference>
<dbReference type="Pfam" id="PF21989">
    <property type="entry name" value="RA_2"/>
    <property type="match status" value="1"/>
</dbReference>
<evidence type="ECO:0000259" key="4">
    <source>
        <dbReference type="PROSITE" id="PS50057"/>
    </source>
</evidence>
<feature type="region of interest" description="Disordered" evidence="2">
    <location>
        <begin position="1009"/>
        <end position="1039"/>
    </location>
</feature>
<feature type="region of interest" description="Disordered" evidence="2">
    <location>
        <begin position="1413"/>
        <end position="1481"/>
    </location>
</feature>
<dbReference type="InterPro" id="IPR019749">
    <property type="entry name" value="Band_41_domain"/>
</dbReference>
<dbReference type="PhylomeDB" id="A0A1B0GDP7"/>
<dbReference type="Pfam" id="PF00595">
    <property type="entry name" value="PDZ"/>
    <property type="match status" value="1"/>
</dbReference>
<dbReference type="CDD" id="cd14473">
    <property type="entry name" value="FERM_B-lobe"/>
    <property type="match status" value="1"/>
</dbReference>
<dbReference type="InterPro" id="IPR000299">
    <property type="entry name" value="FERM_domain"/>
</dbReference>
<feature type="region of interest" description="Disordered" evidence="2">
    <location>
        <begin position="1241"/>
        <end position="1288"/>
    </location>
</feature>
<dbReference type="GO" id="GO:0009887">
    <property type="term" value="P:animal organ morphogenesis"/>
    <property type="evidence" value="ECO:0007669"/>
    <property type="project" value="UniProtKB-ARBA"/>
</dbReference>
<dbReference type="InterPro" id="IPR001202">
    <property type="entry name" value="WW_dom"/>
</dbReference>
<dbReference type="EnsemblMetazoa" id="GMOY011422-RA">
    <property type="protein sequence ID" value="GMOY011422-PA"/>
    <property type="gene ID" value="GMOY011422"/>
</dbReference>